<feature type="domain" description="Methyltransferase small" evidence="5">
    <location>
        <begin position="193"/>
        <end position="270"/>
    </location>
</feature>
<dbReference type="InterPro" id="IPR007848">
    <property type="entry name" value="Small_mtfrase_dom"/>
</dbReference>
<evidence type="ECO:0000256" key="4">
    <source>
        <dbReference type="ARBA" id="ARBA00022691"/>
    </source>
</evidence>
<dbReference type="GO" id="GO:0008757">
    <property type="term" value="F:S-adenosylmethionine-dependent methyltransferase activity"/>
    <property type="evidence" value="ECO:0007669"/>
    <property type="project" value="TreeGrafter"/>
</dbReference>
<dbReference type="InterPro" id="IPR055487">
    <property type="entry name" value="DUF7059"/>
</dbReference>
<gene>
    <name evidence="8" type="ORF">ATC03_06580</name>
</gene>
<evidence type="ECO:0000259" key="7">
    <source>
        <dbReference type="Pfam" id="PF25004"/>
    </source>
</evidence>
<comment type="similarity">
    <text evidence="1">Belongs to the eukaryotic/archaeal PrmC-related family.</text>
</comment>
<reference evidence="8 9" key="1">
    <citation type="journal article" date="2016" name="Int. J. Syst. Evol. Microbiol.">
        <title>Agromyces aureus sp. nov., isolated from the rhizosphere of Salix caprea L. grown in a heavy-metal-contaminated soil.</title>
        <authorList>
            <person name="Corretto E."/>
            <person name="Antonielli L."/>
            <person name="Sessitsch A."/>
            <person name="Compant S."/>
            <person name="Gorfer M."/>
            <person name="Kuffner M."/>
            <person name="Brader G."/>
        </authorList>
    </citation>
    <scope>NUCLEOTIDE SEQUENCE [LARGE SCALE GENOMIC DNA]</scope>
    <source>
        <strain evidence="8 9">AR33</strain>
    </source>
</reference>
<dbReference type="STRING" id="453304.ATC03_06580"/>
<sequence length="542" mass="57661">MNAHHASDPDRIGTATAGRRSELLGLLRDDLESARFHVASLESLWGAEAAAALHRAQRVPARRVLDARRAEHAASADLATLAELFVLGLAVPRDELAHALPGLGVDGAIELGLVGPAAEPTSATDGEGAAAAATGIRPLLDLRPYAFTDARGTGHWWILSDLGELSLGHALGERHVLGVGGASTTLSGLMIPDAAASVLDVGTGCGIQAMHASRFAERIVATDISERALEIARMNVELNGIDGVEFRLGSLFEPVAGERFDRVVSNPPFVITPRRDGVPEYEYRDGGMVGDGIVEAVITGIGAHLEPGGVAQLLGNWEYRGRDDAFDRVADWVERSGLDHWIVEREVQHVTEYAETWIRDGGTRPGADFDRLYDAWLDDFAERGVRQVGFGYVLLRRPAASDATRLARLERLHGPLGGDGNTLGAHLSECLAAHDAQVVLDDADLARSRLVIAPDVTEERHHWPGDENPTAMVLRQGGGFGRAITLDTGLAALVGACDGDLEVGQIIAAIAHLLEVDAAALAAELLPAVRTLVDDGMLRFAE</sequence>
<evidence type="ECO:0000259" key="6">
    <source>
        <dbReference type="Pfam" id="PF23186"/>
    </source>
</evidence>
<dbReference type="CDD" id="cd02440">
    <property type="entry name" value="AdoMet_MTases"/>
    <property type="match status" value="1"/>
</dbReference>
<dbReference type="Pfam" id="PF25004">
    <property type="entry name" value="DUF7782"/>
    <property type="match status" value="1"/>
</dbReference>
<evidence type="ECO:0000313" key="9">
    <source>
        <dbReference type="Proteomes" id="UP000078437"/>
    </source>
</evidence>
<dbReference type="SUPFAM" id="SSF53335">
    <property type="entry name" value="S-adenosyl-L-methionine-dependent methyltransferases"/>
    <property type="match status" value="1"/>
</dbReference>
<keyword evidence="9" id="KW-1185">Reference proteome</keyword>
<organism evidence="8 9">
    <name type="scientific">Agromyces aureus</name>
    <dbReference type="NCBI Taxonomy" id="453304"/>
    <lineage>
        <taxon>Bacteria</taxon>
        <taxon>Bacillati</taxon>
        <taxon>Actinomycetota</taxon>
        <taxon>Actinomycetes</taxon>
        <taxon>Micrococcales</taxon>
        <taxon>Microbacteriaceae</taxon>
        <taxon>Agromyces</taxon>
    </lineage>
</organism>
<dbReference type="GO" id="GO:0032259">
    <property type="term" value="P:methylation"/>
    <property type="evidence" value="ECO:0007669"/>
    <property type="project" value="UniProtKB-KW"/>
</dbReference>
<reference evidence="9" key="2">
    <citation type="submission" date="2016-01" db="EMBL/GenBank/DDBJ databases">
        <title>Complete genome sequence of Agromyces aureus AR33T and comparison with related organisms.</title>
        <authorList>
            <person name="Corretto E."/>
            <person name="Antonielli L."/>
            <person name="Sessitsch A."/>
            <person name="Brader G."/>
        </authorList>
    </citation>
    <scope>NUCLEOTIDE SEQUENCE [LARGE SCALE GENOMIC DNA]</scope>
    <source>
        <strain evidence="9">AR33</strain>
    </source>
</reference>
<dbReference type="PANTHER" id="PTHR45875">
    <property type="entry name" value="METHYLTRANSFERASE N6AMT1"/>
    <property type="match status" value="1"/>
</dbReference>
<evidence type="ECO:0000313" key="8">
    <source>
        <dbReference type="EMBL" id="ANJ26438.1"/>
    </source>
</evidence>
<accession>A0A191WE14</accession>
<dbReference type="Pfam" id="PF05175">
    <property type="entry name" value="MTS"/>
    <property type="match status" value="1"/>
</dbReference>
<dbReference type="GO" id="GO:0003676">
    <property type="term" value="F:nucleic acid binding"/>
    <property type="evidence" value="ECO:0007669"/>
    <property type="project" value="InterPro"/>
</dbReference>
<protein>
    <submittedName>
        <fullName evidence="8">SAM-dependent methyltransferase</fullName>
    </submittedName>
</protein>
<dbReference type="InterPro" id="IPR056684">
    <property type="entry name" value="DUF7782"/>
</dbReference>
<dbReference type="InterPro" id="IPR052190">
    <property type="entry name" value="Euk-Arch_PrmC-MTase"/>
</dbReference>
<evidence type="ECO:0000256" key="2">
    <source>
        <dbReference type="ARBA" id="ARBA00022603"/>
    </source>
</evidence>
<keyword evidence="2 8" id="KW-0489">Methyltransferase</keyword>
<dbReference type="InterPro" id="IPR002052">
    <property type="entry name" value="DNA_methylase_N6_adenine_CS"/>
</dbReference>
<name>A0A191WE14_9MICO</name>
<keyword evidence="4" id="KW-0949">S-adenosyl-L-methionine</keyword>
<dbReference type="GO" id="GO:0008170">
    <property type="term" value="F:N-methyltransferase activity"/>
    <property type="evidence" value="ECO:0007669"/>
    <property type="project" value="UniProtKB-ARBA"/>
</dbReference>
<feature type="domain" description="DUF7059" evidence="6">
    <location>
        <begin position="34"/>
        <end position="119"/>
    </location>
</feature>
<dbReference type="OrthoDB" id="129465at2"/>
<dbReference type="EMBL" id="CP013979">
    <property type="protein sequence ID" value="ANJ26438.1"/>
    <property type="molecule type" value="Genomic_DNA"/>
</dbReference>
<dbReference type="KEGG" id="agy:ATC03_06580"/>
<keyword evidence="3 8" id="KW-0808">Transferase</keyword>
<evidence type="ECO:0000256" key="3">
    <source>
        <dbReference type="ARBA" id="ARBA00022679"/>
    </source>
</evidence>
<feature type="domain" description="DUF7782" evidence="7">
    <location>
        <begin position="442"/>
        <end position="538"/>
    </location>
</feature>
<proteinExistence type="inferred from homology"/>
<dbReference type="GO" id="GO:0008276">
    <property type="term" value="F:protein methyltransferase activity"/>
    <property type="evidence" value="ECO:0007669"/>
    <property type="project" value="TreeGrafter"/>
</dbReference>
<dbReference type="RefSeq" id="WP_067874625.1">
    <property type="nucleotide sequence ID" value="NZ_CP013979.1"/>
</dbReference>
<dbReference type="GO" id="GO:0035657">
    <property type="term" value="C:eRF1 methyltransferase complex"/>
    <property type="evidence" value="ECO:0007669"/>
    <property type="project" value="TreeGrafter"/>
</dbReference>
<dbReference type="AlphaFoldDB" id="A0A191WE14"/>
<dbReference type="Pfam" id="PF23186">
    <property type="entry name" value="DUF7059"/>
    <property type="match status" value="1"/>
</dbReference>
<dbReference type="Gene3D" id="3.40.50.150">
    <property type="entry name" value="Vaccinia Virus protein VP39"/>
    <property type="match status" value="1"/>
</dbReference>
<evidence type="ECO:0000256" key="1">
    <source>
        <dbReference type="ARBA" id="ARBA00006149"/>
    </source>
</evidence>
<dbReference type="Proteomes" id="UP000078437">
    <property type="component" value="Chromosome"/>
</dbReference>
<dbReference type="InterPro" id="IPR029063">
    <property type="entry name" value="SAM-dependent_MTases_sf"/>
</dbReference>
<dbReference type="PROSITE" id="PS00092">
    <property type="entry name" value="N6_MTASE"/>
    <property type="match status" value="1"/>
</dbReference>
<dbReference type="PANTHER" id="PTHR45875:SF1">
    <property type="entry name" value="METHYLTRANSFERASE N6AMT1"/>
    <property type="match status" value="1"/>
</dbReference>
<evidence type="ECO:0000259" key="5">
    <source>
        <dbReference type="Pfam" id="PF05175"/>
    </source>
</evidence>